<dbReference type="Pfam" id="PF04140">
    <property type="entry name" value="ICMT"/>
    <property type="match status" value="1"/>
</dbReference>
<comment type="caution">
    <text evidence="7">The sequence shown here is derived from an EMBL/GenBank/DDBJ whole genome shotgun (WGS) entry which is preliminary data.</text>
</comment>
<comment type="subcellular location">
    <subcellularLocation>
        <location evidence="1">Membrane</location>
        <topology evidence="1">Multi-pass membrane protein</topology>
    </subcellularLocation>
</comment>
<evidence type="ECO:0000256" key="6">
    <source>
        <dbReference type="SAM" id="Phobius"/>
    </source>
</evidence>
<evidence type="ECO:0000256" key="5">
    <source>
        <dbReference type="SAM" id="MobiDB-lite"/>
    </source>
</evidence>
<feature type="transmembrane region" description="Helical" evidence="6">
    <location>
        <begin position="223"/>
        <end position="243"/>
    </location>
</feature>
<evidence type="ECO:0000256" key="3">
    <source>
        <dbReference type="ARBA" id="ARBA00022989"/>
    </source>
</evidence>
<accession>A0ABV8V4A0</accession>
<feature type="compositionally biased region" description="Polar residues" evidence="5">
    <location>
        <begin position="428"/>
        <end position="443"/>
    </location>
</feature>
<dbReference type="Proteomes" id="UP001595840">
    <property type="component" value="Unassembled WGS sequence"/>
</dbReference>
<keyword evidence="3 6" id="KW-1133">Transmembrane helix</keyword>
<dbReference type="Gene3D" id="1.20.120.1630">
    <property type="match status" value="1"/>
</dbReference>
<feature type="transmembrane region" description="Helical" evidence="6">
    <location>
        <begin position="14"/>
        <end position="34"/>
    </location>
</feature>
<feature type="transmembrane region" description="Helical" evidence="6">
    <location>
        <begin position="296"/>
        <end position="318"/>
    </location>
</feature>
<evidence type="ECO:0000256" key="1">
    <source>
        <dbReference type="ARBA" id="ARBA00004141"/>
    </source>
</evidence>
<reference evidence="8" key="1">
    <citation type="journal article" date="2019" name="Int. J. Syst. Evol. Microbiol.">
        <title>The Global Catalogue of Microorganisms (GCM) 10K type strain sequencing project: providing services to taxonomists for standard genome sequencing and annotation.</title>
        <authorList>
            <consortium name="The Broad Institute Genomics Platform"/>
            <consortium name="The Broad Institute Genome Sequencing Center for Infectious Disease"/>
            <person name="Wu L."/>
            <person name="Ma J."/>
        </authorList>
    </citation>
    <scope>NUCLEOTIDE SEQUENCE [LARGE SCALE GENOMIC DNA]</scope>
    <source>
        <strain evidence="8">CECT 8570</strain>
    </source>
</reference>
<feature type="transmembrane region" description="Helical" evidence="6">
    <location>
        <begin position="176"/>
        <end position="195"/>
    </location>
</feature>
<feature type="region of interest" description="Disordered" evidence="5">
    <location>
        <begin position="428"/>
        <end position="451"/>
    </location>
</feature>
<feature type="transmembrane region" description="Helical" evidence="6">
    <location>
        <begin position="40"/>
        <end position="62"/>
    </location>
</feature>
<dbReference type="InterPro" id="IPR007269">
    <property type="entry name" value="ICMT_MeTrfase"/>
</dbReference>
<evidence type="ECO:0000313" key="7">
    <source>
        <dbReference type="EMBL" id="MFC4362261.1"/>
    </source>
</evidence>
<dbReference type="EMBL" id="JBHSCX010000005">
    <property type="protein sequence ID" value="MFC4362261.1"/>
    <property type="molecule type" value="Genomic_DNA"/>
</dbReference>
<evidence type="ECO:0000256" key="4">
    <source>
        <dbReference type="ARBA" id="ARBA00023136"/>
    </source>
</evidence>
<protein>
    <submittedName>
        <fullName evidence="7">Isoprenylcysteine carboxylmethyltransferase family protein</fullName>
    </submittedName>
</protein>
<evidence type="ECO:0000313" key="8">
    <source>
        <dbReference type="Proteomes" id="UP001595840"/>
    </source>
</evidence>
<name>A0ABV8V4A0_9GAMM</name>
<keyword evidence="8" id="KW-1185">Reference proteome</keyword>
<evidence type="ECO:0000256" key="2">
    <source>
        <dbReference type="ARBA" id="ARBA00022692"/>
    </source>
</evidence>
<keyword evidence="2 6" id="KW-0812">Transmembrane</keyword>
<sequence length="451" mass="51693">MANATVKPESPTRLWINLIGLLCSLLAVAAIKYFNLELPVRTTVAVLVCLALALPIIILEAWRLKPQTNSSAGLQLDKRRGNWPRTLTKLVGFYACLGLVALVYWILPEYHGDFYQHYFFVLFAFLPYWLLLAIPYFYFVDSAMQSPKDAYWRLGRLVLAKPITDTDRANADLGQLFLGWLVKLFFLPLMFVYLGNNLETLLNSNSQLFSGGFQQWFDFAFNFLYYIDLLIVTVGYVFTLRLLDSHIRSTEPSLLGWAVALMCYQPFWSLFSGTYIQYDQGPAWGHWFWQTPWAYGLWGAGILALLMIYVWASMAFGIRFSNLTHRGILTNGPFQFTKHPAYVSKNLSWWMISMPFMVSASLDQTLRQCAMLLLLNGVYFLRARTEEKHLSCDPAYVAYANYMEQHGLFSGLGRALPWLRFTPGKLFSSGQRPPQKIKSSLQFTADRKSVG</sequence>
<organism evidence="7 8">
    <name type="scientific">Simiduia curdlanivorans</name>
    <dbReference type="NCBI Taxonomy" id="1492769"/>
    <lineage>
        <taxon>Bacteria</taxon>
        <taxon>Pseudomonadati</taxon>
        <taxon>Pseudomonadota</taxon>
        <taxon>Gammaproteobacteria</taxon>
        <taxon>Cellvibrionales</taxon>
        <taxon>Cellvibrionaceae</taxon>
        <taxon>Simiduia</taxon>
    </lineage>
</organism>
<feature type="transmembrane region" description="Helical" evidence="6">
    <location>
        <begin position="87"/>
        <end position="107"/>
    </location>
</feature>
<feature type="transmembrane region" description="Helical" evidence="6">
    <location>
        <begin position="119"/>
        <end position="139"/>
    </location>
</feature>
<proteinExistence type="predicted"/>
<dbReference type="RefSeq" id="WP_290265515.1">
    <property type="nucleotide sequence ID" value="NZ_JAUFQG010000006.1"/>
</dbReference>
<keyword evidence="4 6" id="KW-0472">Membrane</keyword>
<feature type="transmembrane region" description="Helical" evidence="6">
    <location>
        <begin position="255"/>
        <end position="276"/>
    </location>
</feature>
<gene>
    <name evidence="7" type="ORF">ACFOX3_08105</name>
</gene>